<dbReference type="Proteomes" id="UP001055039">
    <property type="component" value="Unassembled WGS sequence"/>
</dbReference>
<proteinExistence type="predicted"/>
<keyword evidence="2" id="KW-1185">Reference proteome</keyword>
<comment type="caution">
    <text evidence="1">The sequence shown here is derived from an EMBL/GenBank/DDBJ whole genome shotgun (WGS) entry which is preliminary data.</text>
</comment>
<accession>A0ABQ4U9S3</accession>
<name>A0ABQ4U9S3_9HYPH</name>
<evidence type="ECO:0000313" key="2">
    <source>
        <dbReference type="Proteomes" id="UP001055039"/>
    </source>
</evidence>
<reference evidence="1" key="1">
    <citation type="journal article" date="2021" name="Front. Microbiol.">
        <title>Comprehensive Comparative Genomics and Phenotyping of Methylobacterium Species.</title>
        <authorList>
            <person name="Alessa O."/>
            <person name="Ogura Y."/>
            <person name="Fujitani Y."/>
            <person name="Takami H."/>
            <person name="Hayashi T."/>
            <person name="Sahin N."/>
            <person name="Tani A."/>
        </authorList>
    </citation>
    <scope>NUCLEOTIDE SEQUENCE</scope>
    <source>
        <strain evidence="1">NBRC 15686</strain>
    </source>
</reference>
<reference evidence="1" key="2">
    <citation type="submission" date="2021-08" db="EMBL/GenBank/DDBJ databases">
        <authorList>
            <person name="Tani A."/>
            <person name="Ola A."/>
            <person name="Ogura Y."/>
            <person name="Katsura K."/>
            <person name="Hayashi T."/>
        </authorList>
    </citation>
    <scope>NUCLEOTIDE SEQUENCE</scope>
    <source>
        <strain evidence="1">NBRC 15686</strain>
    </source>
</reference>
<organism evidence="1 2">
    <name type="scientific">Methylorubrum aminovorans</name>
    <dbReference type="NCBI Taxonomy" id="269069"/>
    <lineage>
        <taxon>Bacteria</taxon>
        <taxon>Pseudomonadati</taxon>
        <taxon>Pseudomonadota</taxon>
        <taxon>Alphaproteobacteria</taxon>
        <taxon>Hyphomicrobiales</taxon>
        <taxon>Methylobacteriaceae</taxon>
        <taxon>Methylorubrum</taxon>
    </lineage>
</organism>
<protein>
    <submittedName>
        <fullName evidence="1">Uncharacterized protein</fullName>
    </submittedName>
</protein>
<gene>
    <name evidence="1" type="ORF">LNAOJCKE_0937</name>
</gene>
<dbReference type="RefSeq" id="WP_238222744.1">
    <property type="nucleotide sequence ID" value="NZ_BAAADH010000001.1"/>
</dbReference>
<evidence type="ECO:0000313" key="1">
    <source>
        <dbReference type="EMBL" id="GJE63739.1"/>
    </source>
</evidence>
<dbReference type="EMBL" id="BPRC01000001">
    <property type="protein sequence ID" value="GJE63739.1"/>
    <property type="molecule type" value="Genomic_DNA"/>
</dbReference>
<sequence>MQSIALIGPARRSSGGIHSLYVKPFVAYDPMQRKLRLGRIIWERGEWGMKTPDGKCIPYSFMLTLALRPALFSFRREYDQTRVTVLGVSVNYHHSAGGRFAP</sequence>